<accession>A0A814ZCP4</accession>
<dbReference type="OrthoDB" id="448280at2759"/>
<feature type="transmembrane region" description="Helical" evidence="5">
    <location>
        <begin position="229"/>
        <end position="253"/>
    </location>
</feature>
<feature type="transmembrane region" description="Helical" evidence="5">
    <location>
        <begin position="197"/>
        <end position="217"/>
    </location>
</feature>
<keyword evidence="3 5" id="KW-1133">Transmembrane helix</keyword>
<protein>
    <submittedName>
        <fullName evidence="6">Uncharacterized protein</fullName>
    </submittedName>
</protein>
<dbReference type="InterPro" id="IPR003689">
    <property type="entry name" value="ZIP"/>
</dbReference>
<name>A0A814ZCP4_ADIRI</name>
<evidence type="ECO:0000313" key="9">
    <source>
        <dbReference type="Proteomes" id="UP000663852"/>
    </source>
</evidence>
<evidence type="ECO:0000313" key="8">
    <source>
        <dbReference type="Proteomes" id="UP000663828"/>
    </source>
</evidence>
<feature type="transmembrane region" description="Helical" evidence="5">
    <location>
        <begin position="74"/>
        <end position="91"/>
    </location>
</feature>
<sequence>MKKRHNKSKTFAFSESSKQRSTKIVLRKILISGVTCFGGGVFLAACLLDLLPDVIHHIDATLKNEFKYDNPKEYPIAEILITCGFFIVLFIEQITLSIRSPTASLTPIFRETPSLTVSEKTHIERDGEKNEQVLLMHNNNSSSTIEHQMSLMSPKCDTTRNANDLLITRNLLMILSLVIHSVFEGIAIGSLTDSQTIIQLSLAILIHKSIISFSVGLKLLPTSKTRSAYLACVIFAAATPTGILTMLSMQGILPNHRSTKLVNDCLRAFACGTFFYITFFDVLPHELNSTSIPAGSSSISKLQRLIKTCFILIGFAATATLIFATK</sequence>
<dbReference type="PANTHER" id="PTHR11040:SF140">
    <property type="entry name" value="ZRT (ZRT), IRT- (IRT-) LIKE PROTEIN TRANSPORTER"/>
    <property type="match status" value="1"/>
</dbReference>
<evidence type="ECO:0000256" key="2">
    <source>
        <dbReference type="ARBA" id="ARBA00022692"/>
    </source>
</evidence>
<evidence type="ECO:0000256" key="4">
    <source>
        <dbReference type="ARBA" id="ARBA00023136"/>
    </source>
</evidence>
<dbReference type="Pfam" id="PF02535">
    <property type="entry name" value="Zip"/>
    <property type="match status" value="1"/>
</dbReference>
<evidence type="ECO:0000256" key="3">
    <source>
        <dbReference type="ARBA" id="ARBA00022989"/>
    </source>
</evidence>
<feature type="transmembrane region" description="Helical" evidence="5">
    <location>
        <begin position="170"/>
        <end position="191"/>
    </location>
</feature>
<feature type="transmembrane region" description="Helical" evidence="5">
    <location>
        <begin position="29"/>
        <end position="51"/>
    </location>
</feature>
<evidence type="ECO:0000313" key="7">
    <source>
        <dbReference type="EMBL" id="CAF1398438.1"/>
    </source>
</evidence>
<organism evidence="6 9">
    <name type="scientific">Adineta ricciae</name>
    <name type="common">Rotifer</name>
    <dbReference type="NCBI Taxonomy" id="249248"/>
    <lineage>
        <taxon>Eukaryota</taxon>
        <taxon>Metazoa</taxon>
        <taxon>Spiralia</taxon>
        <taxon>Gnathifera</taxon>
        <taxon>Rotifera</taxon>
        <taxon>Eurotatoria</taxon>
        <taxon>Bdelloidea</taxon>
        <taxon>Adinetida</taxon>
        <taxon>Adinetidae</taxon>
        <taxon>Adineta</taxon>
    </lineage>
</organism>
<gene>
    <name evidence="6" type="ORF">EDS130_LOCUS27436</name>
    <name evidence="7" type="ORF">XAT740_LOCUS34001</name>
</gene>
<dbReference type="Proteomes" id="UP000663828">
    <property type="component" value="Unassembled WGS sequence"/>
</dbReference>
<keyword evidence="4 5" id="KW-0472">Membrane</keyword>
<comment type="caution">
    <text evidence="6">The sequence shown here is derived from an EMBL/GenBank/DDBJ whole genome shotgun (WGS) entry which is preliminary data.</text>
</comment>
<dbReference type="Proteomes" id="UP000663852">
    <property type="component" value="Unassembled WGS sequence"/>
</dbReference>
<evidence type="ECO:0000256" key="5">
    <source>
        <dbReference type="SAM" id="Phobius"/>
    </source>
</evidence>
<dbReference type="EMBL" id="CAJNOJ010000173">
    <property type="protein sequence ID" value="CAF1240589.1"/>
    <property type="molecule type" value="Genomic_DNA"/>
</dbReference>
<evidence type="ECO:0000256" key="1">
    <source>
        <dbReference type="ARBA" id="ARBA00004141"/>
    </source>
</evidence>
<dbReference type="PANTHER" id="PTHR11040">
    <property type="entry name" value="ZINC/IRON TRANSPORTER"/>
    <property type="match status" value="1"/>
</dbReference>
<dbReference type="GO" id="GO:0005886">
    <property type="term" value="C:plasma membrane"/>
    <property type="evidence" value="ECO:0007669"/>
    <property type="project" value="TreeGrafter"/>
</dbReference>
<proteinExistence type="predicted"/>
<reference evidence="6" key="1">
    <citation type="submission" date="2021-02" db="EMBL/GenBank/DDBJ databases">
        <authorList>
            <person name="Nowell W R."/>
        </authorList>
    </citation>
    <scope>NUCLEOTIDE SEQUENCE</scope>
</reference>
<keyword evidence="8" id="KW-1185">Reference proteome</keyword>
<feature type="transmembrane region" description="Helical" evidence="5">
    <location>
        <begin position="305"/>
        <end position="324"/>
    </location>
</feature>
<comment type="subcellular location">
    <subcellularLocation>
        <location evidence="1">Membrane</location>
        <topology evidence="1">Multi-pass membrane protein</topology>
    </subcellularLocation>
</comment>
<dbReference type="EMBL" id="CAJNOR010003288">
    <property type="protein sequence ID" value="CAF1398438.1"/>
    <property type="molecule type" value="Genomic_DNA"/>
</dbReference>
<dbReference type="GO" id="GO:0005385">
    <property type="term" value="F:zinc ion transmembrane transporter activity"/>
    <property type="evidence" value="ECO:0007669"/>
    <property type="project" value="TreeGrafter"/>
</dbReference>
<evidence type="ECO:0000313" key="6">
    <source>
        <dbReference type="EMBL" id="CAF1240589.1"/>
    </source>
</evidence>
<dbReference type="AlphaFoldDB" id="A0A814ZCP4"/>
<keyword evidence="2 5" id="KW-0812">Transmembrane</keyword>